<keyword evidence="1" id="KW-1133">Transmembrane helix</keyword>
<dbReference type="RefSeq" id="WP_250914760.1">
    <property type="nucleotide sequence ID" value="NZ_JAMXLX010000015.1"/>
</dbReference>
<name>A0AAJ1C1M0_9HYPH</name>
<dbReference type="EMBL" id="JAMXLX010000015">
    <property type="protein sequence ID" value="MCO5960092.1"/>
    <property type="molecule type" value="Genomic_DNA"/>
</dbReference>
<proteinExistence type="predicted"/>
<evidence type="ECO:0000313" key="2">
    <source>
        <dbReference type="EMBL" id="MCO5960092.1"/>
    </source>
</evidence>
<dbReference type="Proteomes" id="UP001155380">
    <property type="component" value="Unassembled WGS sequence"/>
</dbReference>
<dbReference type="AlphaFoldDB" id="A0AAJ1C1M0"/>
<sequence length="117" mass="12712">MVAIASINGKNILKNTVVALPLIIMPIIAGASDFTTEKVLKEMGTEERASYLAGVVEGLAYARYAKDGKKTEGMTCIYDWFYKTEGTPNAILTAFQRFTEYTPGAVMAAMIEKECGS</sequence>
<comment type="caution">
    <text evidence="2">The sequence shown here is derived from an EMBL/GenBank/DDBJ whole genome shotgun (WGS) entry which is preliminary data.</text>
</comment>
<evidence type="ECO:0000313" key="3">
    <source>
        <dbReference type="Proteomes" id="UP001155380"/>
    </source>
</evidence>
<keyword evidence="1" id="KW-0812">Transmembrane</keyword>
<protein>
    <recommendedName>
        <fullName evidence="4">Rap1a immunity protein domain-containing protein</fullName>
    </recommendedName>
</protein>
<reference evidence="2" key="1">
    <citation type="submission" date="2022-06" db="EMBL/GenBank/DDBJ databases">
        <authorList>
            <person name="Sun Q."/>
        </authorList>
    </citation>
    <scope>NUCLEOTIDE SEQUENCE</scope>
    <source>
        <strain evidence="2">S101</strain>
    </source>
</reference>
<evidence type="ECO:0008006" key="4">
    <source>
        <dbReference type="Google" id="ProtNLM"/>
    </source>
</evidence>
<feature type="transmembrane region" description="Helical" evidence="1">
    <location>
        <begin position="12"/>
        <end position="31"/>
    </location>
</feature>
<evidence type="ECO:0000256" key="1">
    <source>
        <dbReference type="SAM" id="Phobius"/>
    </source>
</evidence>
<organism evidence="2 3">
    <name type="scientific">Ciceribacter sichuanensis</name>
    <dbReference type="NCBI Taxonomy" id="2949647"/>
    <lineage>
        <taxon>Bacteria</taxon>
        <taxon>Pseudomonadati</taxon>
        <taxon>Pseudomonadota</taxon>
        <taxon>Alphaproteobacteria</taxon>
        <taxon>Hyphomicrobiales</taxon>
        <taxon>Rhizobiaceae</taxon>
        <taxon>Ciceribacter</taxon>
    </lineage>
</organism>
<accession>A0AAJ1C1M0</accession>
<gene>
    <name evidence="2" type="ORF">NBH21_25330</name>
</gene>
<keyword evidence="1" id="KW-0472">Membrane</keyword>